<organism evidence="2 3">
    <name type="scientific">Consotaella salsifontis</name>
    <dbReference type="NCBI Taxonomy" id="1365950"/>
    <lineage>
        <taxon>Bacteria</taxon>
        <taxon>Pseudomonadati</taxon>
        <taxon>Pseudomonadota</taxon>
        <taxon>Alphaproteobacteria</taxon>
        <taxon>Hyphomicrobiales</taxon>
        <taxon>Aurantimonadaceae</taxon>
        <taxon>Consotaella</taxon>
    </lineage>
</organism>
<evidence type="ECO:0000259" key="1">
    <source>
        <dbReference type="Pfam" id="PF09152"/>
    </source>
</evidence>
<dbReference type="OrthoDB" id="8420122at2"/>
<dbReference type="InterPro" id="IPR015235">
    <property type="entry name" value="DUF1937"/>
</dbReference>
<gene>
    <name evidence="2" type="ORF">SAMN05428963_11380</name>
</gene>
<dbReference type="Proteomes" id="UP000190135">
    <property type="component" value="Unassembled WGS sequence"/>
</dbReference>
<feature type="domain" description="DUF1937" evidence="1">
    <location>
        <begin position="36"/>
        <end position="138"/>
    </location>
</feature>
<dbReference type="Gene3D" id="3.40.50.10400">
    <property type="entry name" value="Hypothetical protein PA1492"/>
    <property type="match status" value="1"/>
</dbReference>
<accession>A0A1T4SRV6</accession>
<evidence type="ECO:0000313" key="2">
    <source>
        <dbReference type="EMBL" id="SKA30882.1"/>
    </source>
</evidence>
<evidence type="ECO:0000313" key="3">
    <source>
        <dbReference type="Proteomes" id="UP000190135"/>
    </source>
</evidence>
<keyword evidence="3" id="KW-1185">Reference proteome</keyword>
<dbReference type="STRING" id="1365950.SAMN05428963_11380"/>
<dbReference type="Pfam" id="PF09152">
    <property type="entry name" value="DUF1937"/>
    <property type="match status" value="1"/>
</dbReference>
<dbReference type="RefSeq" id="WP_078709577.1">
    <property type="nucleotide sequence ID" value="NZ_FUXL01000013.1"/>
</dbReference>
<sequence>MITAIKTRLEAAPRAANDNAPLLDRIAPLKDLPGYAYLGTPYSKFPAGQTVANYLACKAAAILMAMGLRVVSPIAHSHAVATWGGIDPMDWAIWKHQDEPLMDAASSLVVLTMETWEDSLGLRHEIATFLAGGKPVVYVDPAELWSAGR</sequence>
<dbReference type="AlphaFoldDB" id="A0A1T4SRV6"/>
<name>A0A1T4SRV6_9HYPH</name>
<reference evidence="2 3" key="1">
    <citation type="submission" date="2017-02" db="EMBL/GenBank/DDBJ databases">
        <authorList>
            <person name="Peterson S.W."/>
        </authorList>
    </citation>
    <scope>NUCLEOTIDE SEQUENCE [LARGE SCALE GENOMIC DNA]</scope>
    <source>
        <strain evidence="2 3">USBA 369</strain>
    </source>
</reference>
<dbReference type="SUPFAM" id="SSF52309">
    <property type="entry name" value="N-(deoxy)ribosyltransferase-like"/>
    <property type="match status" value="1"/>
</dbReference>
<protein>
    <recommendedName>
        <fullName evidence="1">DUF1937 domain-containing protein</fullName>
    </recommendedName>
</protein>
<proteinExistence type="predicted"/>
<dbReference type="EMBL" id="FUXL01000013">
    <property type="protein sequence ID" value="SKA30882.1"/>
    <property type="molecule type" value="Genomic_DNA"/>
</dbReference>